<name>F5S689_KINKI</name>
<keyword evidence="2" id="KW-1185">Reference proteome</keyword>
<accession>F5S689</accession>
<evidence type="ECO:0000313" key="1">
    <source>
        <dbReference type="EMBL" id="EGK10568.1"/>
    </source>
</evidence>
<dbReference type="Proteomes" id="UP000004207">
    <property type="component" value="Unassembled WGS sequence"/>
</dbReference>
<proteinExistence type="predicted"/>
<dbReference type="AlphaFoldDB" id="F5S689"/>
<reference evidence="1 2" key="1">
    <citation type="submission" date="2011-04" db="EMBL/GenBank/DDBJ databases">
        <authorList>
            <person name="Muzny D."/>
            <person name="Qin X."/>
            <person name="Deng J."/>
            <person name="Jiang H."/>
            <person name="Liu Y."/>
            <person name="Qu J."/>
            <person name="Song X.-Z."/>
            <person name="Zhang L."/>
            <person name="Thornton R."/>
            <person name="Coyle M."/>
            <person name="Francisco L."/>
            <person name="Jackson L."/>
            <person name="Javaid M."/>
            <person name="Korchina V."/>
            <person name="Kovar C."/>
            <person name="Mata R."/>
            <person name="Mathew T."/>
            <person name="Ngo R."/>
            <person name="Nguyen L."/>
            <person name="Nguyen N."/>
            <person name="Okwuonu G."/>
            <person name="Ongeri F."/>
            <person name="Pham C."/>
            <person name="Simmons D."/>
            <person name="Wilczek-Boney K."/>
            <person name="Hale W."/>
            <person name="Jakkamsetti A."/>
            <person name="Pham P."/>
            <person name="Ruth R."/>
            <person name="San Lucas F."/>
            <person name="Warren J."/>
            <person name="Zhang J."/>
            <person name="Zhao Z."/>
            <person name="Zhou C."/>
            <person name="Zhu D."/>
            <person name="Lee S."/>
            <person name="Bess C."/>
            <person name="Blankenburg K."/>
            <person name="Forbes L."/>
            <person name="Fu Q."/>
            <person name="Gubbala S."/>
            <person name="Hirani K."/>
            <person name="Jayaseelan J.C."/>
            <person name="Lara F."/>
            <person name="Munidasa M."/>
            <person name="Palculict T."/>
            <person name="Patil S."/>
            <person name="Pu L.-L."/>
            <person name="Saada N."/>
            <person name="Tang L."/>
            <person name="Weissenberger G."/>
            <person name="Zhu Y."/>
            <person name="Hemphill L."/>
            <person name="Shang Y."/>
            <person name="Youmans B."/>
            <person name="Ayvaz T."/>
            <person name="Ross M."/>
            <person name="Santibanez J."/>
            <person name="Aqrawi P."/>
            <person name="Gross S."/>
            <person name="Joshi V."/>
            <person name="Fowler G."/>
            <person name="Nazareth L."/>
            <person name="Reid J."/>
            <person name="Worley K."/>
            <person name="Petrosino J."/>
            <person name="Highlander S."/>
            <person name="Gibbs R."/>
        </authorList>
    </citation>
    <scope>NUCLEOTIDE SEQUENCE [LARGE SCALE GENOMIC DNA]</scope>
    <source>
        <strain evidence="1 2">ATCC 23330</strain>
    </source>
</reference>
<organism evidence="1 2">
    <name type="scientific">Kingella kingae ATCC 23330</name>
    <dbReference type="NCBI Taxonomy" id="887327"/>
    <lineage>
        <taxon>Bacteria</taxon>
        <taxon>Pseudomonadati</taxon>
        <taxon>Pseudomonadota</taxon>
        <taxon>Betaproteobacteria</taxon>
        <taxon>Neisseriales</taxon>
        <taxon>Neisseriaceae</taxon>
        <taxon>Kingella</taxon>
    </lineage>
</organism>
<gene>
    <name evidence="1" type="ORF">HMPREF0476_0722</name>
</gene>
<dbReference type="HOGENOM" id="CLU_3200892_0_0_4"/>
<protein>
    <submittedName>
        <fullName evidence="1">Uncharacterized protein</fullName>
    </submittedName>
</protein>
<evidence type="ECO:0000313" key="2">
    <source>
        <dbReference type="Proteomes" id="UP000004207"/>
    </source>
</evidence>
<dbReference type="EMBL" id="AFHS01000020">
    <property type="protein sequence ID" value="EGK10568.1"/>
    <property type="molecule type" value="Genomic_DNA"/>
</dbReference>
<comment type="caution">
    <text evidence="1">The sequence shown here is derived from an EMBL/GenBank/DDBJ whole genome shotgun (WGS) entry which is preliminary data.</text>
</comment>
<sequence length="45" mass="5160">MQAALRKQDELDFDLVLCFRCLDRDSGWQSKARLAKIAPKNFGGF</sequence>